<gene>
    <name evidence="2" type="ordered locus">SSIL_1434</name>
</gene>
<evidence type="ECO:0000313" key="2">
    <source>
        <dbReference type="EMBL" id="BAK15857.1"/>
    </source>
</evidence>
<name>F2F2L9_SOLSS</name>
<dbReference type="AlphaFoldDB" id="F2F2L9"/>
<feature type="domain" description="YqbQ/XkdQ" evidence="1">
    <location>
        <begin position="20"/>
        <end position="309"/>
    </location>
</feature>
<dbReference type="EMBL" id="AP012157">
    <property type="protein sequence ID" value="BAK15857.1"/>
    <property type="molecule type" value="Genomic_DNA"/>
</dbReference>
<dbReference type="SUPFAM" id="SSF69279">
    <property type="entry name" value="Phage tail proteins"/>
    <property type="match status" value="1"/>
</dbReference>
<reference evidence="2 3" key="2">
    <citation type="journal article" date="2012" name="J. Biosci. Bioeng.">
        <title>Complete genome sequence and characterization of the N-acylhomoserine lactone-degrading gene of the potato leaf-associated Solibacillus silvestris.</title>
        <authorList>
            <person name="Morohoshi T."/>
            <person name="Tominaga Y."/>
            <person name="Someya N."/>
            <person name="Ikeda T."/>
        </authorList>
    </citation>
    <scope>NUCLEOTIDE SEQUENCE [LARGE SCALE GENOMIC DNA]</scope>
    <source>
        <strain evidence="2 3">StLB046</strain>
    </source>
</reference>
<reference evidence="3" key="1">
    <citation type="submission" date="2011-04" db="EMBL/GenBank/DDBJ databases">
        <title>Genome sequence of Solibacillus silvestris StLB046.</title>
        <authorList>
            <person name="Morohoshi T."/>
            <person name="Someya N."/>
            <person name="Ikeda T."/>
        </authorList>
    </citation>
    <scope>NUCLEOTIDE SEQUENCE [LARGE SCALE GENOMIC DNA]</scope>
    <source>
        <strain evidence="3">StLB046</strain>
    </source>
</reference>
<proteinExistence type="predicted"/>
<organism evidence="2 3">
    <name type="scientific">Solibacillus silvestris (strain StLB046)</name>
    <name type="common">Bacillus silvestris</name>
    <dbReference type="NCBI Taxonomy" id="1002809"/>
    <lineage>
        <taxon>Bacteria</taxon>
        <taxon>Bacillati</taxon>
        <taxon>Bacillota</taxon>
        <taxon>Bacilli</taxon>
        <taxon>Bacillales</taxon>
        <taxon>Caryophanaceae</taxon>
        <taxon>Solibacillus</taxon>
    </lineage>
</organism>
<dbReference type="HOGENOM" id="CLU_060297_2_0_9"/>
<evidence type="ECO:0000259" key="1">
    <source>
        <dbReference type="Pfam" id="PF24032"/>
    </source>
</evidence>
<dbReference type="InterPro" id="IPR056937">
    <property type="entry name" value="YqbQ/XkdQ"/>
</dbReference>
<keyword evidence="3" id="KW-1185">Reference proteome</keyword>
<dbReference type="eggNOG" id="COG3500">
    <property type="taxonomic scope" value="Bacteria"/>
</dbReference>
<dbReference type="PATRIC" id="fig|1002809.3.peg.1448"/>
<evidence type="ECO:0000313" key="3">
    <source>
        <dbReference type="Proteomes" id="UP000006691"/>
    </source>
</evidence>
<dbReference type="RefSeq" id="WP_014823310.1">
    <property type="nucleotide sequence ID" value="NC_018065.1"/>
</dbReference>
<protein>
    <recommendedName>
        <fullName evidence="1">YqbQ/XkdQ domain-containing protein</fullName>
    </recommendedName>
</protein>
<accession>F2F2L9</accession>
<sequence length="312" mass="34702">MDYILSVEGYELNHIAANLSWSSNSDTLGQSLNFEMPFDETGALLPQAFIKVGDKVSLRYKSQVIFFGIVEGEDINGRSPRKYTCFDLAFYLNKSSVTIQFNGKAASECLSELCSRFNIKANITSIPIKIKKIYKAQAVSEIIKDILLISEQQSGNKYRFEMRGDTFTVFVWRDLKVNVAMDSLHNPQRSLSIGEMKNSIEIVSGDEKKTKVAATVRDTSSVSKYGLLQHSESIDDKEKSKAQQVANNLLKEMNKIQQSGSISLLGNHEAVAGRIITLNEPVTGLIGDYYIKDAQHSISNGIHLMTLGLEVV</sequence>
<dbReference type="KEGG" id="siv:SSIL_1434"/>
<dbReference type="STRING" id="1002809.SSIL_1434"/>
<dbReference type="Pfam" id="PF24032">
    <property type="entry name" value="YQBQ"/>
    <property type="match status" value="1"/>
</dbReference>
<dbReference type="Proteomes" id="UP000006691">
    <property type="component" value="Chromosome"/>
</dbReference>